<name>A0A923L069_9BURK</name>
<dbReference type="PRINTS" id="PR00080">
    <property type="entry name" value="SDRFAMILY"/>
</dbReference>
<dbReference type="InterPro" id="IPR036291">
    <property type="entry name" value="NAD(P)-bd_dom_sf"/>
</dbReference>
<organism evidence="3 4">
    <name type="scientific">Undibacterium rugosum</name>
    <dbReference type="NCBI Taxonomy" id="2762291"/>
    <lineage>
        <taxon>Bacteria</taxon>
        <taxon>Pseudomonadati</taxon>
        <taxon>Pseudomonadota</taxon>
        <taxon>Betaproteobacteria</taxon>
        <taxon>Burkholderiales</taxon>
        <taxon>Oxalobacteraceae</taxon>
        <taxon>Undibacterium</taxon>
    </lineage>
</organism>
<dbReference type="NCBIfam" id="NF006619">
    <property type="entry name" value="PRK09186.1"/>
    <property type="match status" value="1"/>
</dbReference>
<keyword evidence="4" id="KW-1185">Reference proteome</keyword>
<dbReference type="PANTHER" id="PTHR42760:SF133">
    <property type="entry name" value="3-OXOACYL-[ACYL-CARRIER-PROTEIN] REDUCTASE"/>
    <property type="match status" value="1"/>
</dbReference>
<dbReference type="SUPFAM" id="SSF51735">
    <property type="entry name" value="NAD(P)-binding Rossmann-fold domains"/>
    <property type="match status" value="1"/>
</dbReference>
<dbReference type="AlphaFoldDB" id="A0A923L069"/>
<proteinExistence type="inferred from homology"/>
<dbReference type="Proteomes" id="UP000612361">
    <property type="component" value="Unassembled WGS sequence"/>
</dbReference>
<dbReference type="PANTHER" id="PTHR42760">
    <property type="entry name" value="SHORT-CHAIN DEHYDROGENASES/REDUCTASES FAMILY MEMBER"/>
    <property type="match status" value="1"/>
</dbReference>
<dbReference type="PRINTS" id="PR00081">
    <property type="entry name" value="GDHRDH"/>
</dbReference>
<dbReference type="EMBL" id="JACOGG010000014">
    <property type="protein sequence ID" value="MBC3936351.1"/>
    <property type="molecule type" value="Genomic_DNA"/>
</dbReference>
<evidence type="ECO:0000256" key="1">
    <source>
        <dbReference type="ARBA" id="ARBA00006484"/>
    </source>
</evidence>
<comment type="caution">
    <text evidence="3">The sequence shown here is derived from an EMBL/GenBank/DDBJ whole genome shotgun (WGS) entry which is preliminary data.</text>
</comment>
<evidence type="ECO:0000313" key="4">
    <source>
        <dbReference type="Proteomes" id="UP000612361"/>
    </source>
</evidence>
<dbReference type="InterPro" id="IPR002347">
    <property type="entry name" value="SDR_fam"/>
</dbReference>
<gene>
    <name evidence="3" type="ORF">H8K47_13345</name>
</gene>
<evidence type="ECO:0000313" key="3">
    <source>
        <dbReference type="EMBL" id="MBC3936351.1"/>
    </source>
</evidence>
<keyword evidence="2" id="KW-0560">Oxidoreductase</keyword>
<dbReference type="Gene3D" id="3.40.50.720">
    <property type="entry name" value="NAD(P)-binding Rossmann-like Domain"/>
    <property type="match status" value="1"/>
</dbReference>
<accession>A0A923L069</accession>
<comment type="similarity">
    <text evidence="1">Belongs to the short-chain dehydrogenases/reductases (SDR) family.</text>
</comment>
<sequence>MSGLLKGKRIVVTGGAGLLGRTFCTAIAEHGGQAVVADRDLDAAKCAVDAIVQQYPAGAVAATLDITDKDSVDRMIGDVHVRCGRIDAIVNNAYPRNSRYGRRMEEVEYADFCDNLGMHLGGYFLVMQRFADYFKRTGGGNMINVSSIYGVVAPRFDIYEGTPMTMPVEYAAIKSGLLHLTRYFAQYLKGSNIRVNALSPGGILDRQPEAFLARYRDLCADKGMLNPSDLAGSLVFLLSDLSRHVDGQNLIVDDGFSL</sequence>
<protein>
    <submittedName>
        <fullName evidence="3">SDR family oxidoreductase</fullName>
    </submittedName>
</protein>
<dbReference type="GO" id="GO:0016616">
    <property type="term" value="F:oxidoreductase activity, acting on the CH-OH group of donors, NAD or NADP as acceptor"/>
    <property type="evidence" value="ECO:0007669"/>
    <property type="project" value="TreeGrafter"/>
</dbReference>
<dbReference type="RefSeq" id="WP_186881908.1">
    <property type="nucleotide sequence ID" value="NZ_JACOGG010000014.1"/>
</dbReference>
<evidence type="ECO:0000256" key="2">
    <source>
        <dbReference type="ARBA" id="ARBA00023002"/>
    </source>
</evidence>
<reference evidence="3" key="1">
    <citation type="submission" date="2020-08" db="EMBL/GenBank/DDBJ databases">
        <title>Novel species isolated from subtropical streams in China.</title>
        <authorList>
            <person name="Lu H."/>
        </authorList>
    </citation>
    <scope>NUCLEOTIDE SEQUENCE</scope>
    <source>
        <strain evidence="3">CY7W</strain>
    </source>
</reference>
<dbReference type="Pfam" id="PF13561">
    <property type="entry name" value="adh_short_C2"/>
    <property type="match status" value="1"/>
</dbReference>